<dbReference type="InterPro" id="IPR036388">
    <property type="entry name" value="WH-like_DNA-bd_sf"/>
</dbReference>
<evidence type="ECO:0000256" key="5">
    <source>
        <dbReference type="PROSITE-ProRule" id="PRU00169"/>
    </source>
</evidence>
<dbReference type="InterPro" id="IPR001789">
    <property type="entry name" value="Sig_transdc_resp-reg_receiver"/>
</dbReference>
<organism evidence="7 8">
    <name type="scientific">Tessaracoccus oleiagri</name>
    <dbReference type="NCBI Taxonomy" id="686624"/>
    <lineage>
        <taxon>Bacteria</taxon>
        <taxon>Bacillati</taxon>
        <taxon>Actinomycetota</taxon>
        <taxon>Actinomycetes</taxon>
        <taxon>Propionibacteriales</taxon>
        <taxon>Propionibacteriaceae</taxon>
        <taxon>Tessaracoccus</taxon>
    </lineage>
</organism>
<dbReference type="EMBL" id="FNGP01000003">
    <property type="protein sequence ID" value="SDL53754.1"/>
    <property type="molecule type" value="Genomic_DNA"/>
</dbReference>
<dbReference type="InterPro" id="IPR000792">
    <property type="entry name" value="Tscrpt_reg_LuxR_C"/>
</dbReference>
<evidence type="ECO:0000259" key="6">
    <source>
        <dbReference type="PROSITE" id="PS50110"/>
    </source>
</evidence>
<sequence>MIRVGICDDDPLVRELLSETLAGEDLDVVARCGSGEEAVAADAEVDVWLVDLRMPGLDGRETARALRERRPEAKVILLTAFGDDRLSESLDSGASAYLNKDATPEQLRHVIRSVMDGFTVVAPGILQRSARPVIDPSDFHGMAMDDVDERIVDLLCAGRSYEEIAADVEMSVSGTKKRAARIMTALGVASRAQLVAKLYGLRA</sequence>
<gene>
    <name evidence="7" type="ORF">SAMN04488242_1852</name>
</gene>
<dbReference type="SUPFAM" id="SSF46894">
    <property type="entry name" value="C-terminal effector domain of the bipartite response regulators"/>
    <property type="match status" value="1"/>
</dbReference>
<accession>A0A1G9KW29</accession>
<dbReference type="InterPro" id="IPR058245">
    <property type="entry name" value="NreC/VraR/RcsB-like_REC"/>
</dbReference>
<keyword evidence="3 7" id="KW-0238">DNA-binding</keyword>
<evidence type="ECO:0000313" key="8">
    <source>
        <dbReference type="Proteomes" id="UP000199475"/>
    </source>
</evidence>
<evidence type="ECO:0000256" key="1">
    <source>
        <dbReference type="ARBA" id="ARBA00022553"/>
    </source>
</evidence>
<dbReference type="SMART" id="SM00421">
    <property type="entry name" value="HTH_LUXR"/>
    <property type="match status" value="1"/>
</dbReference>
<dbReference type="Proteomes" id="UP000199475">
    <property type="component" value="Unassembled WGS sequence"/>
</dbReference>
<keyword evidence="2" id="KW-0805">Transcription regulation</keyword>
<dbReference type="AlphaFoldDB" id="A0A1G9KW29"/>
<dbReference type="GO" id="GO:0003677">
    <property type="term" value="F:DNA binding"/>
    <property type="evidence" value="ECO:0007669"/>
    <property type="project" value="UniProtKB-KW"/>
</dbReference>
<dbReference type="GO" id="GO:0006355">
    <property type="term" value="P:regulation of DNA-templated transcription"/>
    <property type="evidence" value="ECO:0007669"/>
    <property type="project" value="InterPro"/>
</dbReference>
<dbReference type="InterPro" id="IPR011006">
    <property type="entry name" value="CheY-like_superfamily"/>
</dbReference>
<dbReference type="Gene3D" id="3.40.50.2300">
    <property type="match status" value="1"/>
</dbReference>
<keyword evidence="8" id="KW-1185">Reference proteome</keyword>
<dbReference type="PANTHER" id="PTHR43214">
    <property type="entry name" value="TWO-COMPONENT RESPONSE REGULATOR"/>
    <property type="match status" value="1"/>
</dbReference>
<protein>
    <submittedName>
        <fullName evidence="7">DNA-binding response regulator, NarL/FixJ family, contains REC and HTH domains</fullName>
    </submittedName>
</protein>
<dbReference type="Gene3D" id="1.10.10.10">
    <property type="entry name" value="Winged helix-like DNA-binding domain superfamily/Winged helix DNA-binding domain"/>
    <property type="match status" value="1"/>
</dbReference>
<name>A0A1G9KW29_9ACTN</name>
<dbReference type="Pfam" id="PF00072">
    <property type="entry name" value="Response_reg"/>
    <property type="match status" value="1"/>
</dbReference>
<dbReference type="SMART" id="SM00448">
    <property type="entry name" value="REC"/>
    <property type="match status" value="1"/>
</dbReference>
<evidence type="ECO:0000313" key="7">
    <source>
        <dbReference type="EMBL" id="SDL53754.1"/>
    </source>
</evidence>
<dbReference type="RefSeq" id="WP_176761726.1">
    <property type="nucleotide sequence ID" value="NZ_FNGP01000003.1"/>
</dbReference>
<dbReference type="STRING" id="686624.SAMN04488242_1852"/>
<feature type="domain" description="Response regulatory" evidence="6">
    <location>
        <begin position="3"/>
        <end position="115"/>
    </location>
</feature>
<proteinExistence type="predicted"/>
<evidence type="ECO:0000256" key="2">
    <source>
        <dbReference type="ARBA" id="ARBA00023015"/>
    </source>
</evidence>
<evidence type="ECO:0000256" key="4">
    <source>
        <dbReference type="ARBA" id="ARBA00023163"/>
    </source>
</evidence>
<dbReference type="InterPro" id="IPR016032">
    <property type="entry name" value="Sig_transdc_resp-reg_C-effctor"/>
</dbReference>
<keyword evidence="1 5" id="KW-0597">Phosphoprotein</keyword>
<dbReference type="PANTHER" id="PTHR43214:SF24">
    <property type="entry name" value="TRANSCRIPTIONAL REGULATORY PROTEIN NARL-RELATED"/>
    <property type="match status" value="1"/>
</dbReference>
<dbReference type="SUPFAM" id="SSF52172">
    <property type="entry name" value="CheY-like"/>
    <property type="match status" value="1"/>
</dbReference>
<keyword evidence="4" id="KW-0804">Transcription</keyword>
<feature type="modified residue" description="4-aspartylphosphate" evidence="5">
    <location>
        <position position="51"/>
    </location>
</feature>
<dbReference type="GO" id="GO:0000160">
    <property type="term" value="P:phosphorelay signal transduction system"/>
    <property type="evidence" value="ECO:0007669"/>
    <property type="project" value="InterPro"/>
</dbReference>
<evidence type="ECO:0000256" key="3">
    <source>
        <dbReference type="ARBA" id="ARBA00023125"/>
    </source>
</evidence>
<dbReference type="PROSITE" id="PS50110">
    <property type="entry name" value="RESPONSE_REGULATORY"/>
    <property type="match status" value="1"/>
</dbReference>
<dbReference type="CDD" id="cd17535">
    <property type="entry name" value="REC_NarL-like"/>
    <property type="match status" value="1"/>
</dbReference>
<reference evidence="7 8" key="1">
    <citation type="submission" date="2016-10" db="EMBL/GenBank/DDBJ databases">
        <authorList>
            <person name="de Groot N.N."/>
        </authorList>
    </citation>
    <scope>NUCLEOTIDE SEQUENCE [LARGE SCALE GENOMIC DNA]</scope>
    <source>
        <strain evidence="7 8">CGMCC 1.9159</strain>
    </source>
</reference>
<dbReference type="InterPro" id="IPR039420">
    <property type="entry name" value="WalR-like"/>
</dbReference>